<gene>
    <name evidence="2" type="ORF">JOC86_004544</name>
</gene>
<protein>
    <submittedName>
        <fullName evidence="2">Uncharacterized protein</fullName>
    </submittedName>
</protein>
<reference evidence="2 3" key="1">
    <citation type="submission" date="2021-01" db="EMBL/GenBank/DDBJ databases">
        <title>Genomic Encyclopedia of Type Strains, Phase IV (KMG-IV): sequencing the most valuable type-strain genomes for metagenomic binning, comparative biology and taxonomic classification.</title>
        <authorList>
            <person name="Goeker M."/>
        </authorList>
    </citation>
    <scope>NUCLEOTIDE SEQUENCE [LARGE SCALE GENOMIC DNA]</scope>
    <source>
        <strain evidence="2 3">DSM 24834</strain>
    </source>
</reference>
<evidence type="ECO:0000313" key="3">
    <source>
        <dbReference type="Proteomes" id="UP001646157"/>
    </source>
</evidence>
<dbReference type="EMBL" id="JAFBDZ010000006">
    <property type="protein sequence ID" value="MBM7587969.1"/>
    <property type="molecule type" value="Genomic_DNA"/>
</dbReference>
<comment type="caution">
    <text evidence="2">The sequence shown here is derived from an EMBL/GenBank/DDBJ whole genome shotgun (WGS) entry which is preliminary data.</text>
</comment>
<name>A0ABS2NJF3_9BACI</name>
<proteinExistence type="predicted"/>
<feature type="region of interest" description="Disordered" evidence="1">
    <location>
        <begin position="1"/>
        <end position="27"/>
    </location>
</feature>
<organism evidence="2 3">
    <name type="scientific">Rossellomorea pakistanensis</name>
    <dbReference type="NCBI Taxonomy" id="992288"/>
    <lineage>
        <taxon>Bacteria</taxon>
        <taxon>Bacillati</taxon>
        <taxon>Bacillota</taxon>
        <taxon>Bacilli</taxon>
        <taxon>Bacillales</taxon>
        <taxon>Bacillaceae</taxon>
        <taxon>Rossellomorea</taxon>
    </lineage>
</organism>
<dbReference type="Proteomes" id="UP001646157">
    <property type="component" value="Unassembled WGS sequence"/>
</dbReference>
<keyword evidence="3" id="KW-1185">Reference proteome</keyword>
<sequence length="51" mass="5936">MARGKSFEHKKKGHPGAFAQKGEDYQHSEKKIADEEYIVVQEAFKNRVEEE</sequence>
<accession>A0ABS2NJF3</accession>
<evidence type="ECO:0000313" key="2">
    <source>
        <dbReference type="EMBL" id="MBM7587969.1"/>
    </source>
</evidence>
<dbReference type="RefSeq" id="WP_205175250.1">
    <property type="nucleotide sequence ID" value="NZ_JAFBDZ010000006.1"/>
</dbReference>
<evidence type="ECO:0000256" key="1">
    <source>
        <dbReference type="SAM" id="MobiDB-lite"/>
    </source>
</evidence>